<dbReference type="Proteomes" id="UP001500523">
    <property type="component" value="Unassembled WGS sequence"/>
</dbReference>
<proteinExistence type="predicted"/>
<protein>
    <recommendedName>
        <fullName evidence="1">HTH crp-type domain-containing protein</fullName>
    </recommendedName>
</protein>
<dbReference type="InterPro" id="IPR014710">
    <property type="entry name" value="RmlC-like_jellyroll"/>
</dbReference>
<gene>
    <name evidence="2" type="ORF">GCM10022268_18280</name>
</gene>
<dbReference type="PROSITE" id="PS51063">
    <property type="entry name" value="HTH_CRP_2"/>
    <property type="match status" value="1"/>
</dbReference>
<name>A0ABP7DTK9_9SPHN</name>
<keyword evidence="3" id="KW-1185">Reference proteome</keyword>
<dbReference type="Pfam" id="PF13545">
    <property type="entry name" value="HTH_Crp_2"/>
    <property type="match status" value="1"/>
</dbReference>
<dbReference type="SUPFAM" id="SSF46785">
    <property type="entry name" value="Winged helix' DNA-binding domain"/>
    <property type="match status" value="1"/>
</dbReference>
<reference evidence="3" key="1">
    <citation type="journal article" date="2019" name="Int. J. Syst. Evol. Microbiol.">
        <title>The Global Catalogue of Microorganisms (GCM) 10K type strain sequencing project: providing services to taxonomists for standard genome sequencing and annotation.</title>
        <authorList>
            <consortium name="The Broad Institute Genomics Platform"/>
            <consortium name="The Broad Institute Genome Sequencing Center for Infectious Disease"/>
            <person name="Wu L."/>
            <person name="Ma J."/>
        </authorList>
    </citation>
    <scope>NUCLEOTIDE SEQUENCE [LARGE SCALE GENOMIC DNA]</scope>
    <source>
        <strain evidence="3">JCM 17498</strain>
    </source>
</reference>
<dbReference type="EMBL" id="BAABBF010000003">
    <property type="protein sequence ID" value="GAA3709326.1"/>
    <property type="molecule type" value="Genomic_DNA"/>
</dbReference>
<evidence type="ECO:0000313" key="3">
    <source>
        <dbReference type="Proteomes" id="UP001500523"/>
    </source>
</evidence>
<evidence type="ECO:0000313" key="2">
    <source>
        <dbReference type="EMBL" id="GAA3709326.1"/>
    </source>
</evidence>
<sequence>MTALRIDAERYLDAIARSDTLHAALLRYVQTALVQSAQSMATNATQRVEARLARWLLMCHDRIDGDEIALTHEFMSMMIGAERSKVTITLHVLEGAGLIRAERGRIVIRDRGNLEELAGDGYGIPEAKYRRLIGPIGRASVVLPLGSHAAGSD</sequence>
<organism evidence="2 3">
    <name type="scientific">Sphingomonas cynarae</name>
    <dbReference type="NCBI Taxonomy" id="930197"/>
    <lineage>
        <taxon>Bacteria</taxon>
        <taxon>Pseudomonadati</taxon>
        <taxon>Pseudomonadota</taxon>
        <taxon>Alphaproteobacteria</taxon>
        <taxon>Sphingomonadales</taxon>
        <taxon>Sphingomonadaceae</taxon>
        <taxon>Sphingomonas</taxon>
    </lineage>
</organism>
<accession>A0ABP7DTK9</accession>
<comment type="caution">
    <text evidence="2">The sequence shown here is derived from an EMBL/GenBank/DDBJ whole genome shotgun (WGS) entry which is preliminary data.</text>
</comment>
<feature type="domain" description="HTH crp-type" evidence="1">
    <location>
        <begin position="46"/>
        <end position="112"/>
    </location>
</feature>
<dbReference type="InterPro" id="IPR012318">
    <property type="entry name" value="HTH_CRP"/>
</dbReference>
<dbReference type="InterPro" id="IPR036390">
    <property type="entry name" value="WH_DNA-bd_sf"/>
</dbReference>
<evidence type="ECO:0000259" key="1">
    <source>
        <dbReference type="PROSITE" id="PS51063"/>
    </source>
</evidence>
<dbReference type="Gene3D" id="2.60.120.10">
    <property type="entry name" value="Jelly Rolls"/>
    <property type="match status" value="1"/>
</dbReference>